<protein>
    <submittedName>
        <fullName evidence="2">Uncharacterized protein</fullName>
    </submittedName>
</protein>
<accession>A0A426XAG8</accession>
<organism evidence="2 3">
    <name type="scientific">Ensete ventricosum</name>
    <name type="common">Abyssinian banana</name>
    <name type="synonym">Musa ensete</name>
    <dbReference type="NCBI Taxonomy" id="4639"/>
    <lineage>
        <taxon>Eukaryota</taxon>
        <taxon>Viridiplantae</taxon>
        <taxon>Streptophyta</taxon>
        <taxon>Embryophyta</taxon>
        <taxon>Tracheophyta</taxon>
        <taxon>Spermatophyta</taxon>
        <taxon>Magnoliopsida</taxon>
        <taxon>Liliopsida</taxon>
        <taxon>Zingiberales</taxon>
        <taxon>Musaceae</taxon>
        <taxon>Ensete</taxon>
    </lineage>
</organism>
<name>A0A426XAG8_ENSVE</name>
<comment type="caution">
    <text evidence="2">The sequence shown here is derived from an EMBL/GenBank/DDBJ whole genome shotgun (WGS) entry which is preliminary data.</text>
</comment>
<evidence type="ECO:0000313" key="3">
    <source>
        <dbReference type="Proteomes" id="UP000287651"/>
    </source>
</evidence>
<evidence type="ECO:0000313" key="2">
    <source>
        <dbReference type="EMBL" id="RRT36473.1"/>
    </source>
</evidence>
<reference evidence="2 3" key="1">
    <citation type="journal article" date="2014" name="Agronomy (Basel)">
        <title>A Draft Genome Sequence for Ensete ventricosum, the Drought-Tolerant Tree Against Hunger.</title>
        <authorList>
            <person name="Harrison J."/>
            <person name="Moore K.A."/>
            <person name="Paszkiewicz K."/>
            <person name="Jones T."/>
            <person name="Grant M."/>
            <person name="Ambacheew D."/>
            <person name="Muzemil S."/>
            <person name="Studholme D.J."/>
        </authorList>
    </citation>
    <scope>NUCLEOTIDE SEQUENCE [LARGE SCALE GENOMIC DNA]</scope>
</reference>
<proteinExistence type="predicted"/>
<dbReference type="Proteomes" id="UP000287651">
    <property type="component" value="Unassembled WGS sequence"/>
</dbReference>
<sequence length="141" mass="15816">MTLRENEATPHSPAGGQSSASFNRKKMRQHLVLSIVSFLRGETPFSMVSPDSGRSTYQYPVGPVCTTRIGRYNSKRKTLDATLYRLETTNKGVNCTTLELEKKFWAREHEPSSRGLMIVTSPLLPLLLAHVNMLSTYSNLL</sequence>
<gene>
    <name evidence="2" type="ORF">B296_00057731</name>
</gene>
<dbReference type="AlphaFoldDB" id="A0A426XAG8"/>
<dbReference type="EMBL" id="AMZH03023561">
    <property type="protein sequence ID" value="RRT36473.1"/>
    <property type="molecule type" value="Genomic_DNA"/>
</dbReference>
<feature type="region of interest" description="Disordered" evidence="1">
    <location>
        <begin position="1"/>
        <end position="23"/>
    </location>
</feature>
<evidence type="ECO:0000256" key="1">
    <source>
        <dbReference type="SAM" id="MobiDB-lite"/>
    </source>
</evidence>